<accession>A0A7W8JBL7</accession>
<dbReference type="Proteomes" id="UP000569092">
    <property type="component" value="Unassembled WGS sequence"/>
</dbReference>
<dbReference type="InterPro" id="IPR012062">
    <property type="entry name" value="GatZ/KbaZ-like"/>
</dbReference>
<dbReference type="AlphaFoldDB" id="A0A7W8JBL7"/>
<gene>
    <name evidence="2" type="ORF">HDF10_003037</name>
</gene>
<dbReference type="PIRSF" id="PIRSF009264">
    <property type="entry name" value="TagBP_ald_AgaZ"/>
    <property type="match status" value="1"/>
</dbReference>
<proteinExistence type="predicted"/>
<dbReference type="GO" id="GO:0005975">
    <property type="term" value="P:carbohydrate metabolic process"/>
    <property type="evidence" value="ECO:0007669"/>
    <property type="project" value="InterPro"/>
</dbReference>
<dbReference type="PANTHER" id="PTHR32502:SF2">
    <property type="entry name" value="D-TAGATOSE-1,6-BISPHOSPHATE ALDOLASE SUBUNIT KBAZ"/>
    <property type="match status" value="1"/>
</dbReference>
<sequence length="425" mass="46575">MSSLLQDHLAKRKAGIASAVYSVCSAHPWVIRAAAEQAAHGRSLLLIEATSNQVNQFGGYTGMRPAAFCEFVLRHVADAGFSRGSLILGGDHLGPNPWRTQPAAKAMEYAEAMVAEYVQAGFTKIHLDASMACGDDPAVLPDEVVAQRTAQLCQAAEGARGTGPAPVYVIGTEVPTPGGATHALDELQVTSTGAATHTLAVHKRVFEEQGLSDTWRRVIALVVQPGVEFGHDSVISYDRKKAKPLVDWLRAQPENIVFEAHSTDYQLSGSYVELVEDGFAILKVGPALTFAMREALYALEDIESQLLPAAQCSDLARIVEETMLREPADWQVYYQGTLEQQRLLRIYSYSDRIRYYWHRPEITAAVNLLISNLSSVSIPESMCSRYLPAQYERLRRGEIAGDAVSLIVDRVRDVLRVYGAACGRQ</sequence>
<dbReference type="Gene3D" id="3.20.20.70">
    <property type="entry name" value="Aldolase class I"/>
    <property type="match status" value="1"/>
</dbReference>
<dbReference type="PANTHER" id="PTHR32502">
    <property type="entry name" value="N-ACETYLGALACTOSAMINE PERMEASE II COMPONENT-RELATED"/>
    <property type="match status" value="1"/>
</dbReference>
<organism evidence="2 3">
    <name type="scientific">Tunturiibacter lichenicola</name>
    <dbReference type="NCBI Taxonomy" id="2051959"/>
    <lineage>
        <taxon>Bacteria</taxon>
        <taxon>Pseudomonadati</taxon>
        <taxon>Acidobacteriota</taxon>
        <taxon>Terriglobia</taxon>
        <taxon>Terriglobales</taxon>
        <taxon>Acidobacteriaceae</taxon>
        <taxon>Tunturiibacter</taxon>
    </lineage>
</organism>
<dbReference type="NCBIfam" id="TIGR02810">
    <property type="entry name" value="agaZ_gatZ"/>
    <property type="match status" value="1"/>
</dbReference>
<dbReference type="Pfam" id="PF08013">
    <property type="entry name" value="GatZ_KbaZ-like"/>
    <property type="match status" value="1"/>
</dbReference>
<dbReference type="InterPro" id="IPR050303">
    <property type="entry name" value="GatZ_KbaZ_carbometab"/>
</dbReference>
<dbReference type="EMBL" id="JACHDZ010000004">
    <property type="protein sequence ID" value="MBB5345051.1"/>
    <property type="molecule type" value="Genomic_DNA"/>
</dbReference>
<evidence type="ECO:0000256" key="1">
    <source>
        <dbReference type="ARBA" id="ARBA00005007"/>
    </source>
</evidence>
<dbReference type="InterPro" id="IPR013785">
    <property type="entry name" value="Aldolase_TIM"/>
</dbReference>
<dbReference type="SUPFAM" id="SSF51569">
    <property type="entry name" value="Aldolase"/>
    <property type="match status" value="1"/>
</dbReference>
<evidence type="ECO:0000313" key="3">
    <source>
        <dbReference type="Proteomes" id="UP000569092"/>
    </source>
</evidence>
<protein>
    <submittedName>
        <fullName evidence="2">D-tagatose-1,6-bisphosphate aldolase subunit GatZ/KbaZ</fullName>
    </submittedName>
</protein>
<reference evidence="2 3" key="1">
    <citation type="submission" date="2020-08" db="EMBL/GenBank/DDBJ databases">
        <title>Genomic Encyclopedia of Type Strains, Phase IV (KMG-V): Genome sequencing to study the core and pangenomes of soil and plant-associated prokaryotes.</title>
        <authorList>
            <person name="Whitman W."/>
        </authorList>
    </citation>
    <scope>NUCLEOTIDE SEQUENCE [LARGE SCALE GENOMIC DNA]</scope>
    <source>
        <strain evidence="2 3">M8US30</strain>
    </source>
</reference>
<comment type="pathway">
    <text evidence="1">Carbohydrate metabolism.</text>
</comment>
<name>A0A7W8JBL7_9BACT</name>
<dbReference type="GO" id="GO:0005886">
    <property type="term" value="C:plasma membrane"/>
    <property type="evidence" value="ECO:0007669"/>
    <property type="project" value="TreeGrafter"/>
</dbReference>
<dbReference type="GO" id="GO:0009401">
    <property type="term" value="P:phosphoenolpyruvate-dependent sugar phosphotransferase system"/>
    <property type="evidence" value="ECO:0007669"/>
    <property type="project" value="TreeGrafter"/>
</dbReference>
<dbReference type="Gene3D" id="1.10.400.20">
    <property type="entry name" value="putative tagatose 6-phosphate kinase domain like"/>
    <property type="match status" value="1"/>
</dbReference>
<comment type="caution">
    <text evidence="2">The sequence shown here is derived from an EMBL/GenBank/DDBJ whole genome shotgun (WGS) entry which is preliminary data.</text>
</comment>
<evidence type="ECO:0000313" key="2">
    <source>
        <dbReference type="EMBL" id="MBB5345051.1"/>
    </source>
</evidence>